<reference evidence="2 3" key="1">
    <citation type="submission" date="2018-03" db="EMBL/GenBank/DDBJ databases">
        <title>Diverse roseophage infecting Ruegeria pomeroyi DSS-3.</title>
        <authorList>
            <person name="Zhan Y."/>
            <person name="Chen F."/>
            <person name="Wommack E."/>
            <person name="Nasko D."/>
        </authorList>
    </citation>
    <scope>NUCLEOTIDE SEQUENCE [LARGE SCALE GENOMIC DNA]</scope>
</reference>
<evidence type="ECO:0000313" key="2">
    <source>
        <dbReference type="EMBL" id="AXF42180.1"/>
    </source>
</evidence>
<protein>
    <submittedName>
        <fullName evidence="2">Uncharacterized protein</fullName>
    </submittedName>
</protein>
<feature type="compositionally biased region" description="Acidic residues" evidence="1">
    <location>
        <begin position="248"/>
        <end position="257"/>
    </location>
</feature>
<feature type="region of interest" description="Disordered" evidence="1">
    <location>
        <begin position="203"/>
        <end position="312"/>
    </location>
</feature>
<accession>A0A345AYK0</accession>
<sequence length="312" mass="34315">MRQEDFIELFGEVVDSYSVRVPTYVHVSKKNNQALNLNIYRNLHHHHLDTQKKNFADEVKPLLRDKPRAERIWIHYTIFASSNRRLDTMNVGSVTDKYFSDTMVEAGKIPDDNYNHIVLSTFSFGGVVSIGGHAIATVHILKPKQEKEPENMRILLDQDDIQNALNAYVKTLQFPNADKAEVELSIEDDEIVAEVIIGEAPVKNRGGRPRKLTRTTTSAKKTEVTEDAAETDSEGGCDSTASGGSDAAETDAEEGEAEAPVQPAKKEAPSGNLFGDEGDQSSDSTAEAEDSPPKGKTTIVKPAKKSSIFDVD</sequence>
<proteinExistence type="predicted"/>
<feature type="compositionally biased region" description="Acidic residues" evidence="1">
    <location>
        <begin position="276"/>
        <end position="290"/>
    </location>
</feature>
<dbReference type="GO" id="GO:0006310">
    <property type="term" value="P:DNA recombination"/>
    <property type="evidence" value="ECO:0007669"/>
    <property type="project" value="InterPro"/>
</dbReference>
<evidence type="ECO:0000313" key="3">
    <source>
        <dbReference type="Proteomes" id="UP000255807"/>
    </source>
</evidence>
<gene>
    <name evidence="2" type="ORF">vBRpoPV14_62</name>
</gene>
<feature type="compositionally biased region" description="Acidic residues" evidence="1">
    <location>
        <begin position="225"/>
        <end position="235"/>
    </location>
</feature>
<name>A0A345AYK0_9CAUD</name>
<organism evidence="2 3">
    <name type="scientific">Ruegeria phage vB_RpoP-V14</name>
    <dbReference type="NCBI Taxonomy" id="2218613"/>
    <lineage>
        <taxon>Viruses</taxon>
        <taxon>Duplodnaviria</taxon>
        <taxon>Heunggongvirae</taxon>
        <taxon>Uroviricota</taxon>
        <taxon>Caudoviricetes</taxon>
        <taxon>Schitoviridae</taxon>
        <taxon>Rhodovirinae</taxon>
        <taxon>Aorunvirus</taxon>
        <taxon>Aorunvirus V12</taxon>
    </lineage>
</organism>
<dbReference type="Proteomes" id="UP000255807">
    <property type="component" value="Segment"/>
</dbReference>
<evidence type="ECO:0000256" key="1">
    <source>
        <dbReference type="SAM" id="MobiDB-lite"/>
    </source>
</evidence>
<dbReference type="InterPro" id="IPR036614">
    <property type="entry name" value="RusA-like_sf"/>
</dbReference>
<dbReference type="SUPFAM" id="SSF103084">
    <property type="entry name" value="Holliday junction resolvase RusA"/>
    <property type="match status" value="1"/>
</dbReference>
<dbReference type="GO" id="GO:0000287">
    <property type="term" value="F:magnesium ion binding"/>
    <property type="evidence" value="ECO:0007669"/>
    <property type="project" value="InterPro"/>
</dbReference>
<dbReference type="EMBL" id="MH015257">
    <property type="protein sequence ID" value="AXF42180.1"/>
    <property type="molecule type" value="Genomic_DNA"/>
</dbReference>
<dbReference type="GO" id="GO:0006281">
    <property type="term" value="P:DNA repair"/>
    <property type="evidence" value="ECO:0007669"/>
    <property type="project" value="InterPro"/>
</dbReference>